<keyword evidence="6" id="KW-0067">ATP-binding</keyword>
<keyword evidence="5" id="KW-0547">Nucleotide-binding</keyword>
<dbReference type="InterPro" id="IPR050173">
    <property type="entry name" value="ABC_transporter_C-like"/>
</dbReference>
<dbReference type="Gene3D" id="3.40.50.300">
    <property type="entry name" value="P-loop containing nucleotide triphosphate hydrolases"/>
    <property type="match status" value="1"/>
</dbReference>
<dbReference type="FunFam" id="3.40.50.300:FF:000630">
    <property type="entry name" value="ATP-binding cassette (ABC) transporter, putative"/>
    <property type="match status" value="1"/>
</dbReference>
<evidence type="ECO:0000256" key="6">
    <source>
        <dbReference type="ARBA" id="ARBA00022840"/>
    </source>
</evidence>
<keyword evidence="2" id="KW-0813">Transport</keyword>
<keyword evidence="7" id="KW-1133">Transmembrane helix</keyword>
<dbReference type="PROSITE" id="PS00211">
    <property type="entry name" value="ABC_TRANSPORTER_1"/>
    <property type="match status" value="1"/>
</dbReference>
<evidence type="ECO:0000256" key="4">
    <source>
        <dbReference type="ARBA" id="ARBA00022737"/>
    </source>
</evidence>
<dbReference type="InterPro" id="IPR017871">
    <property type="entry name" value="ABC_transporter-like_CS"/>
</dbReference>
<evidence type="ECO:0000256" key="2">
    <source>
        <dbReference type="ARBA" id="ARBA00022448"/>
    </source>
</evidence>
<evidence type="ECO:0000256" key="7">
    <source>
        <dbReference type="ARBA" id="ARBA00022989"/>
    </source>
</evidence>
<feature type="domain" description="ABC transporter" evidence="9">
    <location>
        <begin position="3"/>
        <end position="116"/>
    </location>
</feature>
<evidence type="ECO:0000256" key="3">
    <source>
        <dbReference type="ARBA" id="ARBA00022692"/>
    </source>
</evidence>
<keyword evidence="4" id="KW-0677">Repeat</keyword>
<protein>
    <submittedName>
        <fullName evidence="10">Canalicular multispecific organic anion transporter 2</fullName>
    </submittedName>
</protein>
<dbReference type="GO" id="GO:0016020">
    <property type="term" value="C:membrane"/>
    <property type="evidence" value="ECO:0007669"/>
    <property type="project" value="TreeGrafter"/>
</dbReference>
<comment type="subcellular location">
    <subcellularLocation>
        <location evidence="1">Endomembrane system</location>
        <topology evidence="1">Multi-pass membrane protein</topology>
    </subcellularLocation>
</comment>
<evidence type="ECO:0000259" key="9">
    <source>
        <dbReference type="Pfam" id="PF00005"/>
    </source>
</evidence>
<dbReference type="GO" id="GO:0012505">
    <property type="term" value="C:endomembrane system"/>
    <property type="evidence" value="ECO:0007669"/>
    <property type="project" value="UniProtKB-SubCell"/>
</dbReference>
<dbReference type="OMA" id="LYTKRKX"/>
<proteinExistence type="predicted"/>
<evidence type="ECO:0000256" key="1">
    <source>
        <dbReference type="ARBA" id="ARBA00004127"/>
    </source>
</evidence>
<dbReference type="InterPro" id="IPR027417">
    <property type="entry name" value="P-loop_NTPase"/>
</dbReference>
<name>A0A0C2N2V9_THEKT</name>
<dbReference type="PANTHER" id="PTHR24223:SF443">
    <property type="entry name" value="MULTIDRUG-RESISTANCE LIKE PROTEIN 1, ISOFORM I"/>
    <property type="match status" value="1"/>
</dbReference>
<keyword evidence="11" id="KW-1185">Reference proteome</keyword>
<organism evidence="10 11">
    <name type="scientific">Thelohanellus kitauei</name>
    <name type="common">Myxosporean</name>
    <dbReference type="NCBI Taxonomy" id="669202"/>
    <lineage>
        <taxon>Eukaryota</taxon>
        <taxon>Metazoa</taxon>
        <taxon>Cnidaria</taxon>
        <taxon>Myxozoa</taxon>
        <taxon>Myxosporea</taxon>
        <taxon>Bivalvulida</taxon>
        <taxon>Platysporina</taxon>
        <taxon>Myxobolidae</taxon>
        <taxon>Thelohanellus</taxon>
    </lineage>
</organism>
<dbReference type="Proteomes" id="UP000031668">
    <property type="component" value="Unassembled WGS sequence"/>
</dbReference>
<dbReference type="GO" id="GO:0005524">
    <property type="term" value="F:ATP binding"/>
    <property type="evidence" value="ECO:0007669"/>
    <property type="project" value="UniProtKB-KW"/>
</dbReference>
<dbReference type="GO" id="GO:0042626">
    <property type="term" value="F:ATPase-coupled transmembrane transporter activity"/>
    <property type="evidence" value="ECO:0007669"/>
    <property type="project" value="TreeGrafter"/>
</dbReference>
<sequence length="192" mass="21225">MIDKSEGSIEIDGVDVDEVPLGRLRSSLTIIPQDPFLFHGTLRQNLDPANQYSDSDISKAIELSQLSNFVVHLSNGLDYMIDEFGSNISSGEKQLICLARALLKHTKILILDEATSNIDLKTDSIIQETISREFSDCTVITVAHRIETILNYQKILVLDNGSVAEFDTPQNLLSRGDSLFASMVSHATNSRT</sequence>
<gene>
    <name evidence="10" type="ORF">RF11_05450</name>
</gene>
<dbReference type="EMBL" id="JWZT01002890">
    <property type="protein sequence ID" value="KII68207.1"/>
    <property type="molecule type" value="Genomic_DNA"/>
</dbReference>
<dbReference type="GO" id="GO:0016887">
    <property type="term" value="F:ATP hydrolysis activity"/>
    <property type="evidence" value="ECO:0007669"/>
    <property type="project" value="InterPro"/>
</dbReference>
<comment type="caution">
    <text evidence="10">The sequence shown here is derived from an EMBL/GenBank/DDBJ whole genome shotgun (WGS) entry which is preliminary data.</text>
</comment>
<dbReference type="Pfam" id="PF00005">
    <property type="entry name" value="ABC_tran"/>
    <property type="match status" value="1"/>
</dbReference>
<dbReference type="OrthoDB" id="5981648at2759"/>
<accession>A0A0C2N2V9</accession>
<dbReference type="InterPro" id="IPR003439">
    <property type="entry name" value="ABC_transporter-like_ATP-bd"/>
</dbReference>
<dbReference type="SUPFAM" id="SSF52540">
    <property type="entry name" value="P-loop containing nucleoside triphosphate hydrolases"/>
    <property type="match status" value="1"/>
</dbReference>
<reference evidence="10 11" key="1">
    <citation type="journal article" date="2014" name="Genome Biol. Evol.">
        <title>The genome of the myxosporean Thelohanellus kitauei shows adaptations to nutrient acquisition within its fish host.</title>
        <authorList>
            <person name="Yang Y."/>
            <person name="Xiong J."/>
            <person name="Zhou Z."/>
            <person name="Huo F."/>
            <person name="Miao W."/>
            <person name="Ran C."/>
            <person name="Liu Y."/>
            <person name="Zhang J."/>
            <person name="Feng J."/>
            <person name="Wang M."/>
            <person name="Wang M."/>
            <person name="Wang L."/>
            <person name="Yao B."/>
        </authorList>
    </citation>
    <scope>NUCLEOTIDE SEQUENCE [LARGE SCALE GENOMIC DNA]</scope>
    <source>
        <strain evidence="10">Wuqing</strain>
    </source>
</reference>
<dbReference type="PANTHER" id="PTHR24223">
    <property type="entry name" value="ATP-BINDING CASSETTE SUB-FAMILY C"/>
    <property type="match status" value="1"/>
</dbReference>
<dbReference type="AlphaFoldDB" id="A0A0C2N2V9"/>
<evidence type="ECO:0000313" key="11">
    <source>
        <dbReference type="Proteomes" id="UP000031668"/>
    </source>
</evidence>
<evidence type="ECO:0000313" key="10">
    <source>
        <dbReference type="EMBL" id="KII68207.1"/>
    </source>
</evidence>
<keyword evidence="3" id="KW-0812">Transmembrane</keyword>
<keyword evidence="8" id="KW-0472">Membrane</keyword>
<evidence type="ECO:0000256" key="5">
    <source>
        <dbReference type="ARBA" id="ARBA00022741"/>
    </source>
</evidence>
<evidence type="ECO:0000256" key="8">
    <source>
        <dbReference type="ARBA" id="ARBA00023136"/>
    </source>
</evidence>